<keyword evidence="1" id="KW-0472">Membrane</keyword>
<dbReference type="PROSITE" id="PS50885">
    <property type="entry name" value="HAMP"/>
    <property type="match status" value="1"/>
</dbReference>
<gene>
    <name evidence="3" type="ORF">BC008_24420</name>
</gene>
<evidence type="ECO:0000313" key="3">
    <source>
        <dbReference type="EMBL" id="KST66125.1"/>
    </source>
</evidence>
<protein>
    <submittedName>
        <fullName evidence="3">Histidine kinase</fullName>
    </submittedName>
</protein>
<dbReference type="RefSeq" id="WP_058183844.1">
    <property type="nucleotide sequence ID" value="NZ_LMTZ01000099.1"/>
</dbReference>
<keyword evidence="1" id="KW-0812">Transmembrane</keyword>
<feature type="domain" description="HAMP" evidence="2">
    <location>
        <begin position="247"/>
        <end position="304"/>
    </location>
</feature>
<evidence type="ECO:0000313" key="4">
    <source>
        <dbReference type="Proteomes" id="UP000053372"/>
    </source>
</evidence>
<dbReference type="AlphaFoldDB" id="A0A0V7ZNH4"/>
<keyword evidence="1" id="KW-1133">Transmembrane helix</keyword>
<comment type="caution">
    <text evidence="3">The sequence shown here is derived from an EMBL/GenBank/DDBJ whole genome shotgun (WGS) entry which is preliminary data.</text>
</comment>
<evidence type="ECO:0000259" key="2">
    <source>
        <dbReference type="PROSITE" id="PS50885"/>
    </source>
</evidence>
<dbReference type="Pfam" id="PF00672">
    <property type="entry name" value="HAMP"/>
    <property type="match status" value="1"/>
</dbReference>
<keyword evidence="4" id="KW-1185">Reference proteome</keyword>
<dbReference type="GO" id="GO:0016020">
    <property type="term" value="C:membrane"/>
    <property type="evidence" value="ECO:0007669"/>
    <property type="project" value="InterPro"/>
</dbReference>
<sequence length="318" mass="36444">MFRKIEKIFRSLSLARKLTILLTVIFLGGIIFSGIAFTKILNYKAQEEITSNTKLLFSTLNSVRSYTSVETTPELKERLEKEEFLPQIVPSYASRRVFEKLRQDEYKDFLYKEAMLNPTNPKDKADEFEVKIIEKLRKTADLNAEISGFRNFGNERYFYIARPLAITESSCLECHSTPDVAPKAMIEMYGDKNGFGWQLNKPLGTQILSIPTTEVLQKANTSLAIVMSIVTVIFAFTICMTNYWVKRYVVRPIKHVVNVAEAVSTGNMEAEFDKKFGGKVSKDEIGNLVEAFTRMKISLVMAIRALEKYRFNTNRDKD</sequence>
<dbReference type="CDD" id="cd06225">
    <property type="entry name" value="HAMP"/>
    <property type="match status" value="1"/>
</dbReference>
<dbReference type="EMBL" id="LMTZ01000099">
    <property type="protein sequence ID" value="KST66125.1"/>
    <property type="molecule type" value="Genomic_DNA"/>
</dbReference>
<feature type="transmembrane region" description="Helical" evidence="1">
    <location>
        <begin position="20"/>
        <end position="41"/>
    </location>
</feature>
<dbReference type="Gene3D" id="6.10.340.10">
    <property type="match status" value="1"/>
</dbReference>
<dbReference type="SMART" id="SM00304">
    <property type="entry name" value="HAMP"/>
    <property type="match status" value="1"/>
</dbReference>
<dbReference type="SUPFAM" id="SSF158472">
    <property type="entry name" value="HAMP domain-like"/>
    <property type="match status" value="1"/>
</dbReference>
<dbReference type="Pfam" id="PF11845">
    <property type="entry name" value="Tll0287-like"/>
    <property type="match status" value="1"/>
</dbReference>
<dbReference type="GO" id="GO:0016301">
    <property type="term" value="F:kinase activity"/>
    <property type="evidence" value="ECO:0007669"/>
    <property type="project" value="UniProtKB-KW"/>
</dbReference>
<dbReference type="InterPro" id="IPR003660">
    <property type="entry name" value="HAMP_dom"/>
</dbReference>
<organism evidence="3 4">
    <name type="scientific">Mastigocoleus testarum BC008</name>
    <dbReference type="NCBI Taxonomy" id="371196"/>
    <lineage>
        <taxon>Bacteria</taxon>
        <taxon>Bacillati</taxon>
        <taxon>Cyanobacteriota</taxon>
        <taxon>Cyanophyceae</taxon>
        <taxon>Nostocales</taxon>
        <taxon>Hapalosiphonaceae</taxon>
        <taxon>Mastigocoleus</taxon>
    </lineage>
</organism>
<evidence type="ECO:0000256" key="1">
    <source>
        <dbReference type="SAM" id="Phobius"/>
    </source>
</evidence>
<keyword evidence="3" id="KW-0418">Kinase</keyword>
<keyword evidence="3" id="KW-0808">Transferase</keyword>
<feature type="transmembrane region" description="Helical" evidence="1">
    <location>
        <begin position="223"/>
        <end position="245"/>
    </location>
</feature>
<accession>A0A0V7ZNH4</accession>
<dbReference type="GO" id="GO:0007165">
    <property type="term" value="P:signal transduction"/>
    <property type="evidence" value="ECO:0007669"/>
    <property type="project" value="InterPro"/>
</dbReference>
<dbReference type="InterPro" id="IPR021796">
    <property type="entry name" value="Tll0287-like_dom"/>
</dbReference>
<reference evidence="3 4" key="1">
    <citation type="journal article" date="2015" name="Genome Announc.">
        <title>Draft Genome of the Euendolithic (true boring) Cyanobacterium Mastigocoleus testarum strain BC008.</title>
        <authorList>
            <person name="Guida B.S."/>
            <person name="Garcia-Pichel F."/>
        </authorList>
    </citation>
    <scope>NUCLEOTIDE SEQUENCE [LARGE SCALE GENOMIC DNA]</scope>
    <source>
        <strain evidence="3 4">BC008</strain>
    </source>
</reference>
<name>A0A0V7ZNH4_9CYAN</name>
<proteinExistence type="predicted"/>
<dbReference type="Proteomes" id="UP000053372">
    <property type="component" value="Unassembled WGS sequence"/>
</dbReference>